<keyword evidence="2" id="KW-0812">Transmembrane</keyword>
<keyword evidence="2" id="KW-0472">Membrane</keyword>
<dbReference type="PANTHER" id="PTHR10612">
    <property type="entry name" value="APOLIPOPROTEIN D"/>
    <property type="match status" value="1"/>
</dbReference>
<dbReference type="GO" id="GO:0006629">
    <property type="term" value="P:lipid metabolic process"/>
    <property type="evidence" value="ECO:0007669"/>
    <property type="project" value="TreeGrafter"/>
</dbReference>
<dbReference type="InterPro" id="IPR003057">
    <property type="entry name" value="Invtbrt_color"/>
</dbReference>
<feature type="non-terminal residue" evidence="3">
    <location>
        <position position="231"/>
    </location>
</feature>
<keyword evidence="4" id="KW-1185">Reference proteome</keyword>
<dbReference type="Gene3D" id="2.40.128.20">
    <property type="match status" value="1"/>
</dbReference>
<dbReference type="GO" id="GO:0000302">
    <property type="term" value="P:response to reactive oxygen species"/>
    <property type="evidence" value="ECO:0007669"/>
    <property type="project" value="TreeGrafter"/>
</dbReference>
<feature type="transmembrane region" description="Helical" evidence="2">
    <location>
        <begin position="43"/>
        <end position="63"/>
    </location>
</feature>
<protein>
    <submittedName>
        <fullName evidence="3">Apolipoprotein D-like 10</fullName>
    </submittedName>
</protein>
<dbReference type="PANTHER" id="PTHR10612:SF34">
    <property type="entry name" value="APOLIPOPROTEIN D"/>
    <property type="match status" value="1"/>
</dbReference>
<proteinExistence type="predicted"/>
<feature type="transmembrane region" description="Helical" evidence="2">
    <location>
        <begin position="12"/>
        <end position="31"/>
    </location>
</feature>
<gene>
    <name evidence="3" type="primary">Apod-L10</name>
    <name evidence="3" type="ORF">Hamer_G020746</name>
</gene>
<dbReference type="InterPro" id="IPR012674">
    <property type="entry name" value="Calycin"/>
</dbReference>
<comment type="caution">
    <text evidence="3">The sequence shown here is derived from an EMBL/GenBank/DDBJ whole genome shotgun (WGS) entry which is preliminary data.</text>
</comment>
<accession>A0A8J5JZ01</accession>
<name>A0A8J5JZ01_HOMAM</name>
<dbReference type="SUPFAM" id="SSF50814">
    <property type="entry name" value="Lipocalins"/>
    <property type="match status" value="1"/>
</dbReference>
<evidence type="ECO:0000256" key="1">
    <source>
        <dbReference type="ARBA" id="ARBA00023157"/>
    </source>
</evidence>
<dbReference type="PROSITE" id="PS00213">
    <property type="entry name" value="LIPOCALIN"/>
    <property type="match status" value="1"/>
</dbReference>
<dbReference type="EMBL" id="JAHLQT010025502">
    <property type="protein sequence ID" value="KAG7164234.1"/>
    <property type="molecule type" value="Genomic_DNA"/>
</dbReference>
<organism evidence="3 4">
    <name type="scientific">Homarus americanus</name>
    <name type="common">American lobster</name>
    <dbReference type="NCBI Taxonomy" id="6706"/>
    <lineage>
        <taxon>Eukaryota</taxon>
        <taxon>Metazoa</taxon>
        <taxon>Ecdysozoa</taxon>
        <taxon>Arthropoda</taxon>
        <taxon>Crustacea</taxon>
        <taxon>Multicrustacea</taxon>
        <taxon>Malacostraca</taxon>
        <taxon>Eumalacostraca</taxon>
        <taxon>Eucarida</taxon>
        <taxon>Decapoda</taxon>
        <taxon>Pleocyemata</taxon>
        <taxon>Astacidea</taxon>
        <taxon>Nephropoidea</taxon>
        <taxon>Nephropidae</taxon>
        <taxon>Homarus</taxon>
    </lineage>
</organism>
<keyword evidence="1" id="KW-1015">Disulfide bond</keyword>
<evidence type="ECO:0000256" key="2">
    <source>
        <dbReference type="SAM" id="Phobius"/>
    </source>
</evidence>
<keyword evidence="2" id="KW-1133">Transmembrane helix</keyword>
<reference evidence="3" key="1">
    <citation type="journal article" date="2021" name="Sci. Adv.">
        <title>The American lobster genome reveals insights on longevity, neural, and immune adaptations.</title>
        <authorList>
            <person name="Polinski J.M."/>
            <person name="Zimin A.V."/>
            <person name="Clark K.F."/>
            <person name="Kohn A.B."/>
            <person name="Sadowski N."/>
            <person name="Timp W."/>
            <person name="Ptitsyn A."/>
            <person name="Khanna P."/>
            <person name="Romanova D.Y."/>
            <person name="Williams P."/>
            <person name="Greenwood S.J."/>
            <person name="Moroz L.L."/>
            <person name="Walt D.R."/>
            <person name="Bodnar A.G."/>
        </authorList>
    </citation>
    <scope>NUCLEOTIDE SEQUENCE</scope>
    <source>
        <strain evidence="3">GMGI-L3</strain>
    </source>
</reference>
<dbReference type="Proteomes" id="UP000747542">
    <property type="component" value="Unassembled WGS sequence"/>
</dbReference>
<dbReference type="PRINTS" id="PR01273">
    <property type="entry name" value="INVTBRTCOLOR"/>
</dbReference>
<sequence length="231" mass="26428">RPFLAGSLRALLADLILLLSCLHSLLLTYPLSMTKTALSRPSLLHLLLPLLLLGQTAAQVLLTGRCPKIHPLKNFQPKRFLGRWYEIERFFVSYEGLAGTCWVENYLYDPHRGHYTRLDWKDRLSGKILSIENGITHNKHEPGRLRFVLQRPSIPFLQGEYIILATDYSTFALAWQCDNLPLGVSHTEILWLLSKRQHPSSDTIHHAKKLAHGLGLDINRLQKQDRSNCPP</sequence>
<dbReference type="GO" id="GO:0005737">
    <property type="term" value="C:cytoplasm"/>
    <property type="evidence" value="ECO:0007669"/>
    <property type="project" value="TreeGrafter"/>
</dbReference>
<evidence type="ECO:0000313" key="3">
    <source>
        <dbReference type="EMBL" id="KAG7164234.1"/>
    </source>
</evidence>
<evidence type="ECO:0000313" key="4">
    <source>
        <dbReference type="Proteomes" id="UP000747542"/>
    </source>
</evidence>
<dbReference type="GO" id="GO:0031409">
    <property type="term" value="F:pigment binding"/>
    <property type="evidence" value="ECO:0007669"/>
    <property type="project" value="InterPro"/>
</dbReference>
<dbReference type="AlphaFoldDB" id="A0A8J5JZ01"/>
<dbReference type="InterPro" id="IPR022272">
    <property type="entry name" value="Lipocalin_CS"/>
</dbReference>